<evidence type="ECO:0000259" key="8">
    <source>
        <dbReference type="Pfam" id="PF13490"/>
    </source>
</evidence>
<evidence type="ECO:0000256" key="3">
    <source>
        <dbReference type="ARBA" id="ARBA00023082"/>
    </source>
</evidence>
<dbReference type="SUPFAM" id="SSF88659">
    <property type="entry name" value="Sigma3 and sigma4 domains of RNA polymerase sigma factors"/>
    <property type="match status" value="1"/>
</dbReference>
<feature type="domain" description="RNA polymerase sigma factor 70 region 4 type 2" evidence="7">
    <location>
        <begin position="127"/>
        <end position="174"/>
    </location>
</feature>
<evidence type="ECO:0008006" key="11">
    <source>
        <dbReference type="Google" id="ProtNLM"/>
    </source>
</evidence>
<dbReference type="InterPro" id="IPR039425">
    <property type="entry name" value="RNA_pol_sigma-70-like"/>
</dbReference>
<dbReference type="GO" id="GO:0003677">
    <property type="term" value="F:DNA binding"/>
    <property type="evidence" value="ECO:0007669"/>
    <property type="project" value="UniProtKB-KW"/>
</dbReference>
<reference evidence="9" key="1">
    <citation type="submission" date="2021-03" db="EMBL/GenBank/DDBJ databases">
        <title>Whole genome shotgun sequence of Actinoplanes auranticolor NBRC 12245.</title>
        <authorList>
            <person name="Komaki H."/>
            <person name="Tamura T."/>
        </authorList>
    </citation>
    <scope>NUCLEOTIDE SEQUENCE</scope>
    <source>
        <strain evidence="9">NBRC 12245</strain>
    </source>
</reference>
<feature type="domain" description="Putative zinc-finger" evidence="8">
    <location>
        <begin position="193"/>
        <end position="227"/>
    </location>
</feature>
<dbReference type="Pfam" id="PF13490">
    <property type="entry name" value="zf-HC2"/>
    <property type="match status" value="1"/>
</dbReference>
<evidence type="ECO:0000259" key="6">
    <source>
        <dbReference type="Pfam" id="PF04542"/>
    </source>
</evidence>
<dbReference type="Proteomes" id="UP000681340">
    <property type="component" value="Unassembled WGS sequence"/>
</dbReference>
<keyword evidence="10" id="KW-1185">Reference proteome</keyword>
<dbReference type="InterPro" id="IPR014284">
    <property type="entry name" value="RNA_pol_sigma-70_dom"/>
</dbReference>
<dbReference type="Pfam" id="PF04542">
    <property type="entry name" value="Sigma70_r2"/>
    <property type="match status" value="1"/>
</dbReference>
<dbReference type="GO" id="GO:0006352">
    <property type="term" value="P:DNA-templated transcription initiation"/>
    <property type="evidence" value="ECO:0007669"/>
    <property type="project" value="InterPro"/>
</dbReference>
<comment type="similarity">
    <text evidence="1">Belongs to the sigma-70 factor family. ECF subfamily.</text>
</comment>
<name>A0A919SWE4_9ACTN</name>
<comment type="caution">
    <text evidence="9">The sequence shown here is derived from an EMBL/GenBank/DDBJ whole genome shotgun (WGS) entry which is preliminary data.</text>
</comment>
<evidence type="ECO:0000313" key="9">
    <source>
        <dbReference type="EMBL" id="GIM79229.1"/>
    </source>
</evidence>
<evidence type="ECO:0000256" key="4">
    <source>
        <dbReference type="ARBA" id="ARBA00023125"/>
    </source>
</evidence>
<organism evidence="9 10">
    <name type="scientific">Actinoplanes auranticolor</name>
    <dbReference type="NCBI Taxonomy" id="47988"/>
    <lineage>
        <taxon>Bacteria</taxon>
        <taxon>Bacillati</taxon>
        <taxon>Actinomycetota</taxon>
        <taxon>Actinomycetes</taxon>
        <taxon>Micromonosporales</taxon>
        <taxon>Micromonosporaceae</taxon>
        <taxon>Actinoplanes</taxon>
    </lineage>
</organism>
<feature type="domain" description="RNA polymerase sigma-70 region 2" evidence="6">
    <location>
        <begin position="29"/>
        <end position="97"/>
    </location>
</feature>
<dbReference type="InterPro" id="IPR013249">
    <property type="entry name" value="RNA_pol_sigma70_r4_t2"/>
</dbReference>
<dbReference type="RefSeq" id="WP_212994260.1">
    <property type="nucleotide sequence ID" value="NZ_BAABEA010000002.1"/>
</dbReference>
<dbReference type="InterPro" id="IPR027383">
    <property type="entry name" value="Znf_put"/>
</dbReference>
<dbReference type="PANTHER" id="PTHR43133:SF8">
    <property type="entry name" value="RNA POLYMERASE SIGMA FACTOR HI_1459-RELATED"/>
    <property type="match status" value="1"/>
</dbReference>
<protein>
    <recommendedName>
        <fullName evidence="11">RNA polymerase sigma factor (Sigma-70 family)</fullName>
    </recommendedName>
</protein>
<dbReference type="InterPro" id="IPR013324">
    <property type="entry name" value="RNA_pol_sigma_r3/r4-like"/>
</dbReference>
<dbReference type="PANTHER" id="PTHR43133">
    <property type="entry name" value="RNA POLYMERASE ECF-TYPE SIGMA FACTO"/>
    <property type="match status" value="1"/>
</dbReference>
<evidence type="ECO:0000256" key="5">
    <source>
        <dbReference type="ARBA" id="ARBA00023163"/>
    </source>
</evidence>
<dbReference type="AlphaFoldDB" id="A0A919SWE4"/>
<dbReference type="InterPro" id="IPR013325">
    <property type="entry name" value="RNA_pol_sigma_r2"/>
</dbReference>
<dbReference type="Gene3D" id="1.10.1740.10">
    <property type="match status" value="1"/>
</dbReference>
<gene>
    <name evidence="9" type="ORF">Aau02nite_84730</name>
</gene>
<evidence type="ECO:0000256" key="2">
    <source>
        <dbReference type="ARBA" id="ARBA00023015"/>
    </source>
</evidence>
<dbReference type="Gene3D" id="1.10.10.10">
    <property type="entry name" value="Winged helix-like DNA-binding domain superfamily/Winged helix DNA-binding domain"/>
    <property type="match status" value="1"/>
</dbReference>
<keyword evidence="4" id="KW-0238">DNA-binding</keyword>
<dbReference type="EMBL" id="BOQL01000080">
    <property type="protein sequence ID" value="GIM79229.1"/>
    <property type="molecule type" value="Genomic_DNA"/>
</dbReference>
<dbReference type="InterPro" id="IPR007627">
    <property type="entry name" value="RNA_pol_sigma70_r2"/>
</dbReference>
<keyword evidence="5" id="KW-0804">Transcription</keyword>
<proteinExistence type="inferred from homology"/>
<dbReference type="NCBIfam" id="TIGR02937">
    <property type="entry name" value="sigma70-ECF"/>
    <property type="match status" value="1"/>
</dbReference>
<dbReference type="Pfam" id="PF08281">
    <property type="entry name" value="Sigma70_r4_2"/>
    <property type="match status" value="1"/>
</dbReference>
<dbReference type="SUPFAM" id="SSF88946">
    <property type="entry name" value="Sigma2 domain of RNA polymerase sigma factors"/>
    <property type="match status" value="1"/>
</dbReference>
<keyword evidence="3" id="KW-0731">Sigma factor</keyword>
<evidence type="ECO:0000256" key="1">
    <source>
        <dbReference type="ARBA" id="ARBA00010641"/>
    </source>
</evidence>
<sequence>MTIPAGGCDADTDLLAAVRAGDTAAYGVLYQRHRAAARALAYGLVHDPADADDLVAETFAKVFASLRAGRGPLVAFRAYLHTTLRHVCYHRARRDRRLEFTDDLTRYDEGEPFLDPALDRLERTYAARAFEALPDRWRDVLWRTEVEGASPAEVAPQLGLTPNAVAVLAHRAREGLRRLYLQQHVAEADPPECRWTGDRLGGHVRGRIAPRVAVRLEAHLAYCAGCRGRHAEITEINQRGHRPYKQRDHAAVEGLRVAHENGGQ</sequence>
<keyword evidence="2" id="KW-0805">Transcription regulation</keyword>
<dbReference type="GO" id="GO:0016987">
    <property type="term" value="F:sigma factor activity"/>
    <property type="evidence" value="ECO:0007669"/>
    <property type="project" value="UniProtKB-KW"/>
</dbReference>
<accession>A0A919SWE4</accession>
<evidence type="ECO:0000259" key="7">
    <source>
        <dbReference type="Pfam" id="PF08281"/>
    </source>
</evidence>
<dbReference type="InterPro" id="IPR036388">
    <property type="entry name" value="WH-like_DNA-bd_sf"/>
</dbReference>
<evidence type="ECO:0000313" key="10">
    <source>
        <dbReference type="Proteomes" id="UP000681340"/>
    </source>
</evidence>